<comment type="similarity">
    <text evidence="2 14">Belongs to the GHMP kinase family. Homoserine kinase subfamily.</text>
</comment>
<evidence type="ECO:0000256" key="9">
    <source>
        <dbReference type="ARBA" id="ARBA00022741"/>
    </source>
</evidence>
<evidence type="ECO:0000256" key="3">
    <source>
        <dbReference type="ARBA" id="ARBA00012078"/>
    </source>
</evidence>
<dbReference type="PANTHER" id="PTHR20861:SF1">
    <property type="entry name" value="HOMOSERINE KINASE"/>
    <property type="match status" value="1"/>
</dbReference>
<keyword evidence="10 14" id="KW-0418">Kinase</keyword>
<evidence type="ECO:0000259" key="17">
    <source>
        <dbReference type="Pfam" id="PF08544"/>
    </source>
</evidence>
<keyword evidence="7 14" id="KW-0808">Transferase</keyword>
<dbReference type="NCBIfam" id="TIGR00191">
    <property type="entry name" value="thrB"/>
    <property type="match status" value="1"/>
</dbReference>
<evidence type="ECO:0000256" key="2">
    <source>
        <dbReference type="ARBA" id="ARBA00007370"/>
    </source>
</evidence>
<feature type="domain" description="GHMP kinase C-terminal" evidence="17">
    <location>
        <begin position="263"/>
        <end position="316"/>
    </location>
</feature>
<dbReference type="InterPro" id="IPR000870">
    <property type="entry name" value="Homoserine_kinase"/>
</dbReference>
<evidence type="ECO:0000256" key="5">
    <source>
        <dbReference type="ARBA" id="ARBA00022490"/>
    </source>
</evidence>
<reference evidence="18" key="2">
    <citation type="submission" date="2021-04" db="EMBL/GenBank/DDBJ databases">
        <authorList>
            <person name="Gilroy R."/>
        </authorList>
    </citation>
    <scope>NUCLEOTIDE SEQUENCE</scope>
    <source>
        <strain evidence="18">CHK32-1732</strain>
    </source>
</reference>
<gene>
    <name evidence="14" type="primary">thrB</name>
    <name evidence="18" type="ORF">H9870_01625</name>
</gene>
<dbReference type="EC" id="2.7.1.39" evidence="3 14"/>
<name>A0A9D1UK49_9CORY</name>
<evidence type="ECO:0000256" key="7">
    <source>
        <dbReference type="ARBA" id="ARBA00022679"/>
    </source>
</evidence>
<evidence type="ECO:0000256" key="15">
    <source>
        <dbReference type="SAM" id="MobiDB-lite"/>
    </source>
</evidence>
<proteinExistence type="inferred from homology"/>
<dbReference type="Proteomes" id="UP000824190">
    <property type="component" value="Unassembled WGS sequence"/>
</dbReference>
<dbReference type="EMBL" id="DXGC01000014">
    <property type="protein sequence ID" value="HIW90358.1"/>
    <property type="molecule type" value="Genomic_DNA"/>
</dbReference>
<dbReference type="AlphaFoldDB" id="A0A9D1UK49"/>
<dbReference type="SUPFAM" id="SSF54211">
    <property type="entry name" value="Ribosomal protein S5 domain 2-like"/>
    <property type="match status" value="1"/>
</dbReference>
<feature type="binding site" evidence="14">
    <location>
        <begin position="120"/>
        <end position="130"/>
    </location>
    <ligand>
        <name>ATP</name>
        <dbReference type="ChEBI" id="CHEBI:30616"/>
    </ligand>
</feature>
<dbReference type="GO" id="GO:0005524">
    <property type="term" value="F:ATP binding"/>
    <property type="evidence" value="ECO:0007669"/>
    <property type="project" value="UniProtKB-UniRule"/>
</dbReference>
<dbReference type="Pfam" id="PF00288">
    <property type="entry name" value="GHMP_kinases_N"/>
    <property type="match status" value="1"/>
</dbReference>
<dbReference type="GO" id="GO:0004413">
    <property type="term" value="F:homoserine kinase activity"/>
    <property type="evidence" value="ECO:0007669"/>
    <property type="project" value="UniProtKB-UniRule"/>
</dbReference>
<organism evidence="18 19">
    <name type="scientific">Candidatus Corynebacterium avicola</name>
    <dbReference type="NCBI Taxonomy" id="2838527"/>
    <lineage>
        <taxon>Bacteria</taxon>
        <taxon>Bacillati</taxon>
        <taxon>Actinomycetota</taxon>
        <taxon>Actinomycetes</taxon>
        <taxon>Mycobacteriales</taxon>
        <taxon>Corynebacteriaceae</taxon>
        <taxon>Corynebacterium</taxon>
    </lineage>
</organism>
<evidence type="ECO:0000259" key="16">
    <source>
        <dbReference type="Pfam" id="PF00288"/>
    </source>
</evidence>
<dbReference type="GO" id="GO:0009088">
    <property type="term" value="P:threonine biosynthetic process"/>
    <property type="evidence" value="ECO:0007669"/>
    <property type="project" value="UniProtKB-UniRule"/>
</dbReference>
<accession>A0A9D1UK49</accession>
<dbReference type="InterPro" id="IPR006203">
    <property type="entry name" value="GHMP_knse_ATP-bd_CS"/>
</dbReference>
<keyword evidence="8 14" id="KW-0791">Threonine biosynthesis</keyword>
<comment type="catalytic activity">
    <reaction evidence="12 14">
        <text>L-homoserine + ATP = O-phospho-L-homoserine + ADP + H(+)</text>
        <dbReference type="Rhea" id="RHEA:13985"/>
        <dbReference type="ChEBI" id="CHEBI:15378"/>
        <dbReference type="ChEBI" id="CHEBI:30616"/>
        <dbReference type="ChEBI" id="CHEBI:57476"/>
        <dbReference type="ChEBI" id="CHEBI:57590"/>
        <dbReference type="ChEBI" id="CHEBI:456216"/>
        <dbReference type="EC" id="2.7.1.39"/>
    </reaction>
</comment>
<evidence type="ECO:0000313" key="19">
    <source>
        <dbReference type="Proteomes" id="UP000824190"/>
    </source>
</evidence>
<dbReference type="InterPro" id="IPR014721">
    <property type="entry name" value="Ribsml_uS5_D2-typ_fold_subgr"/>
</dbReference>
<dbReference type="InterPro" id="IPR013750">
    <property type="entry name" value="GHMP_kinase_C_dom"/>
</dbReference>
<evidence type="ECO:0000256" key="13">
    <source>
        <dbReference type="ARBA" id="ARBA00049954"/>
    </source>
</evidence>
<evidence type="ECO:0000313" key="18">
    <source>
        <dbReference type="EMBL" id="HIW90358.1"/>
    </source>
</evidence>
<dbReference type="InterPro" id="IPR006204">
    <property type="entry name" value="GHMP_kinase_N_dom"/>
</dbReference>
<dbReference type="Pfam" id="PF08544">
    <property type="entry name" value="GHMP_kinases_C"/>
    <property type="match status" value="1"/>
</dbReference>
<evidence type="ECO:0000256" key="6">
    <source>
        <dbReference type="ARBA" id="ARBA00022605"/>
    </source>
</evidence>
<keyword evidence="11 14" id="KW-0067">ATP-binding</keyword>
<dbReference type="PANTHER" id="PTHR20861">
    <property type="entry name" value="HOMOSERINE/4-DIPHOSPHOCYTIDYL-2-C-METHYL-D-ERYTHRITOL KINASE"/>
    <property type="match status" value="1"/>
</dbReference>
<evidence type="ECO:0000256" key="14">
    <source>
        <dbReference type="HAMAP-Rule" id="MF_00384"/>
    </source>
</evidence>
<evidence type="ECO:0000256" key="12">
    <source>
        <dbReference type="ARBA" id="ARBA00049375"/>
    </source>
</evidence>
<evidence type="ECO:0000256" key="8">
    <source>
        <dbReference type="ARBA" id="ARBA00022697"/>
    </source>
</evidence>
<evidence type="ECO:0000256" key="1">
    <source>
        <dbReference type="ARBA" id="ARBA00005015"/>
    </source>
</evidence>
<dbReference type="HAMAP" id="MF_00384">
    <property type="entry name" value="Homoser_kinase"/>
    <property type="match status" value="1"/>
</dbReference>
<feature type="domain" description="GHMP kinase N-terminal" evidence="16">
    <location>
        <begin position="92"/>
        <end position="178"/>
    </location>
</feature>
<dbReference type="InterPro" id="IPR036554">
    <property type="entry name" value="GHMP_kinase_C_sf"/>
</dbReference>
<dbReference type="PIRSF" id="PIRSF000676">
    <property type="entry name" value="Homoser_kin"/>
    <property type="match status" value="1"/>
</dbReference>
<protein>
    <recommendedName>
        <fullName evidence="4 14">Homoserine kinase</fullName>
        <shortName evidence="14">HK</shortName>
        <shortName evidence="14">HSK</shortName>
        <ecNumber evidence="3 14">2.7.1.39</ecNumber>
    </recommendedName>
</protein>
<evidence type="ECO:0000256" key="10">
    <source>
        <dbReference type="ARBA" id="ARBA00022777"/>
    </source>
</evidence>
<sequence>MSDPVTPGQNTDGAAGADGAVPGAGALRRLPTGRTASARVPASTANLGPGFDSLGLAVGLYDTVEVETIDAGLEIIVHGEGEGEVPLDERHLVVRALRSGLREAGVTVAGLKVVCHNSIPHSRGLGSSAAAAVAGVIAASALAGGDNPTGALDDDTVIQLSSAFEGHPDNAAACVLGGGVVSWTNIPIDGRSAPEYHAVPVPVHADVRATALIPDFHASTEAVRRVLPSDVSHQDARFNVSRAALLPVALSTRPELLWEATRDRLHQPYRAEVLPVTSEWVNRLRNLGYPAFLSGAGPTVMVLSTGEVDAALLVEARSRGITVLETEVGERASVTVSE</sequence>
<keyword evidence="5 14" id="KW-0963">Cytoplasm</keyword>
<comment type="subcellular location">
    <subcellularLocation>
        <location evidence="14">Cytoplasm</location>
    </subcellularLocation>
</comment>
<evidence type="ECO:0000256" key="11">
    <source>
        <dbReference type="ARBA" id="ARBA00022840"/>
    </source>
</evidence>
<feature type="compositionally biased region" description="Low complexity" evidence="15">
    <location>
        <begin position="13"/>
        <end position="26"/>
    </location>
</feature>
<dbReference type="GO" id="GO:0005737">
    <property type="term" value="C:cytoplasm"/>
    <property type="evidence" value="ECO:0007669"/>
    <property type="project" value="UniProtKB-SubCell"/>
</dbReference>
<feature type="region of interest" description="Disordered" evidence="15">
    <location>
        <begin position="1"/>
        <end position="27"/>
    </location>
</feature>
<evidence type="ECO:0000256" key="4">
    <source>
        <dbReference type="ARBA" id="ARBA00017858"/>
    </source>
</evidence>
<reference evidence="18" key="1">
    <citation type="journal article" date="2021" name="PeerJ">
        <title>Extensive microbial diversity within the chicken gut microbiome revealed by metagenomics and culture.</title>
        <authorList>
            <person name="Gilroy R."/>
            <person name="Ravi A."/>
            <person name="Getino M."/>
            <person name="Pursley I."/>
            <person name="Horton D.L."/>
            <person name="Alikhan N.F."/>
            <person name="Baker D."/>
            <person name="Gharbi K."/>
            <person name="Hall N."/>
            <person name="Watson M."/>
            <person name="Adriaenssens E.M."/>
            <person name="Foster-Nyarko E."/>
            <person name="Jarju S."/>
            <person name="Secka A."/>
            <person name="Antonio M."/>
            <person name="Oren A."/>
            <person name="Chaudhuri R.R."/>
            <person name="La Ragione R."/>
            <person name="Hildebrand F."/>
            <person name="Pallen M.J."/>
        </authorList>
    </citation>
    <scope>NUCLEOTIDE SEQUENCE</scope>
    <source>
        <strain evidence="18">CHK32-1732</strain>
    </source>
</reference>
<keyword evidence="6 14" id="KW-0028">Amino-acid biosynthesis</keyword>
<comment type="caution">
    <text evidence="18">The sequence shown here is derived from an EMBL/GenBank/DDBJ whole genome shotgun (WGS) entry which is preliminary data.</text>
</comment>
<comment type="function">
    <text evidence="13 14">Catalyzes the ATP-dependent phosphorylation of L-homoserine to L-homoserine phosphate.</text>
</comment>
<dbReference type="Gene3D" id="3.30.230.10">
    <property type="match status" value="1"/>
</dbReference>
<dbReference type="InterPro" id="IPR020568">
    <property type="entry name" value="Ribosomal_Su5_D2-typ_SF"/>
</dbReference>
<dbReference type="PROSITE" id="PS00627">
    <property type="entry name" value="GHMP_KINASES_ATP"/>
    <property type="match status" value="1"/>
</dbReference>
<dbReference type="PRINTS" id="PR00958">
    <property type="entry name" value="HOMSERKINASE"/>
</dbReference>
<keyword evidence="9 14" id="KW-0547">Nucleotide-binding</keyword>
<dbReference type="Gene3D" id="3.30.70.890">
    <property type="entry name" value="GHMP kinase, C-terminal domain"/>
    <property type="match status" value="1"/>
</dbReference>
<dbReference type="SUPFAM" id="SSF55060">
    <property type="entry name" value="GHMP Kinase, C-terminal domain"/>
    <property type="match status" value="1"/>
</dbReference>
<comment type="pathway">
    <text evidence="1 14">Amino-acid biosynthesis; L-threonine biosynthesis; L-threonine from L-aspartate: step 4/5.</text>
</comment>